<dbReference type="EMBL" id="DSOK01000154">
    <property type="protein sequence ID" value="HEN14866.1"/>
    <property type="molecule type" value="Genomic_DNA"/>
</dbReference>
<accession>A0A7C2JXG1</accession>
<evidence type="ECO:0000313" key="2">
    <source>
        <dbReference type="EMBL" id="HEN14866.1"/>
    </source>
</evidence>
<name>A0A7C2JXG1_9PLAN</name>
<proteinExistence type="predicted"/>
<gene>
    <name evidence="2" type="ORF">ENQ76_05275</name>
</gene>
<organism evidence="2">
    <name type="scientific">Schlesneria paludicola</name>
    <dbReference type="NCBI Taxonomy" id="360056"/>
    <lineage>
        <taxon>Bacteria</taxon>
        <taxon>Pseudomonadati</taxon>
        <taxon>Planctomycetota</taxon>
        <taxon>Planctomycetia</taxon>
        <taxon>Planctomycetales</taxon>
        <taxon>Planctomycetaceae</taxon>
        <taxon>Schlesneria</taxon>
    </lineage>
</organism>
<dbReference type="Pfam" id="PF05016">
    <property type="entry name" value="ParE_toxin"/>
    <property type="match status" value="1"/>
</dbReference>
<sequence>MPYRVLLTDKAEADVAAVLQWFRDQRATEAGGRWFAQLMSRLDTLEPRPERCPVMPESVDVGDDIRELLLGRGRYRYRILFRIVGRTVHILRVWQGSRDAITRQDLTD</sequence>
<dbReference type="Gene3D" id="3.30.2310.20">
    <property type="entry name" value="RelE-like"/>
    <property type="match status" value="1"/>
</dbReference>
<dbReference type="AlphaFoldDB" id="A0A7C2JXG1"/>
<keyword evidence="1" id="KW-1277">Toxin-antitoxin system</keyword>
<reference evidence="2" key="1">
    <citation type="journal article" date="2020" name="mSystems">
        <title>Genome- and Community-Level Interaction Insights into Carbon Utilization and Element Cycling Functions of Hydrothermarchaeota in Hydrothermal Sediment.</title>
        <authorList>
            <person name="Zhou Z."/>
            <person name="Liu Y."/>
            <person name="Xu W."/>
            <person name="Pan J."/>
            <person name="Luo Z.H."/>
            <person name="Li M."/>
        </authorList>
    </citation>
    <scope>NUCLEOTIDE SEQUENCE [LARGE SCALE GENOMIC DNA]</scope>
    <source>
        <strain evidence="2">SpSt-339</strain>
    </source>
</reference>
<dbReference type="InterPro" id="IPR035093">
    <property type="entry name" value="RelE/ParE_toxin_dom_sf"/>
</dbReference>
<protein>
    <submittedName>
        <fullName evidence="2">Type II toxin-antitoxin system RelE/ParE family toxin</fullName>
    </submittedName>
</protein>
<evidence type="ECO:0000256" key="1">
    <source>
        <dbReference type="ARBA" id="ARBA00022649"/>
    </source>
</evidence>
<dbReference type="InterPro" id="IPR007712">
    <property type="entry name" value="RelE/ParE_toxin"/>
</dbReference>
<comment type="caution">
    <text evidence="2">The sequence shown here is derived from an EMBL/GenBank/DDBJ whole genome shotgun (WGS) entry which is preliminary data.</text>
</comment>